<dbReference type="InterPro" id="IPR051783">
    <property type="entry name" value="NAD(P)-dependent_oxidoreduct"/>
</dbReference>
<name>A0A4S3ZUW0_9FLAO</name>
<dbReference type="SUPFAM" id="SSF51735">
    <property type="entry name" value="NAD(P)-binding Rossmann-fold domains"/>
    <property type="match status" value="1"/>
</dbReference>
<accession>A0A4S3ZUW0</accession>
<dbReference type="GO" id="GO:0004029">
    <property type="term" value="F:aldehyde dehydrogenase (NAD+) activity"/>
    <property type="evidence" value="ECO:0007669"/>
    <property type="project" value="TreeGrafter"/>
</dbReference>
<dbReference type="Gene3D" id="3.40.50.720">
    <property type="entry name" value="NAD(P)-binding Rossmann-like Domain"/>
    <property type="match status" value="1"/>
</dbReference>
<proteinExistence type="predicted"/>
<evidence type="ECO:0000313" key="2">
    <source>
        <dbReference type="EMBL" id="THF49490.1"/>
    </source>
</evidence>
<organism evidence="2 3">
    <name type="scientific">Flavobacterium supellecticarium</name>
    <dbReference type="NCBI Taxonomy" id="2565924"/>
    <lineage>
        <taxon>Bacteria</taxon>
        <taxon>Pseudomonadati</taxon>
        <taxon>Bacteroidota</taxon>
        <taxon>Flavobacteriia</taxon>
        <taxon>Flavobacteriales</taxon>
        <taxon>Flavobacteriaceae</taxon>
        <taxon>Flavobacterium</taxon>
    </lineage>
</organism>
<sequence length="268" mass="29688">MKPSIAIVGCGWLGLPLAKKLIQLGYPVSGSTTTPEKIAVLQESQIDPFLIKCGEEQVEGNWEAFFSGKEIVIIDIPPKLRGENQENFVAKIQTLISCIVTTTVTKVIFVSSTSVYSDTNTTVTESSIPQPDTESGKQLLEAENYLLEKPNLQTTIVRFGGLIGNDRNPVKFLAGKENIENPEAPINFIHQTDCIGILLAIIEKEIWNETFNAVAPSHPTREAYYTRKALEFGLPLPQFSHEKPSSGKSISSEKVQHLLEYEFQIPEL</sequence>
<dbReference type="RefSeq" id="WP_136403497.1">
    <property type="nucleotide sequence ID" value="NZ_SSNZ01000005.1"/>
</dbReference>
<dbReference type="PANTHER" id="PTHR48079:SF6">
    <property type="entry name" value="NAD(P)-BINDING DOMAIN-CONTAINING PROTEIN-RELATED"/>
    <property type="match status" value="1"/>
</dbReference>
<keyword evidence="3" id="KW-1185">Reference proteome</keyword>
<dbReference type="PANTHER" id="PTHR48079">
    <property type="entry name" value="PROTEIN YEEZ"/>
    <property type="match status" value="1"/>
</dbReference>
<comment type="caution">
    <text evidence="2">The sequence shown here is derived from an EMBL/GenBank/DDBJ whole genome shotgun (WGS) entry which is preliminary data.</text>
</comment>
<protein>
    <submittedName>
        <fullName evidence="2">SDR family oxidoreductase</fullName>
    </submittedName>
</protein>
<dbReference type="AlphaFoldDB" id="A0A4S3ZUW0"/>
<dbReference type="OrthoDB" id="751203at2"/>
<gene>
    <name evidence="2" type="ORF">E6C50_12135</name>
</gene>
<dbReference type="GO" id="GO:0005737">
    <property type="term" value="C:cytoplasm"/>
    <property type="evidence" value="ECO:0007669"/>
    <property type="project" value="TreeGrafter"/>
</dbReference>
<evidence type="ECO:0000313" key="3">
    <source>
        <dbReference type="Proteomes" id="UP000307507"/>
    </source>
</evidence>
<dbReference type="Proteomes" id="UP000307507">
    <property type="component" value="Unassembled WGS sequence"/>
</dbReference>
<reference evidence="2 3" key="1">
    <citation type="submission" date="2019-04" db="EMBL/GenBank/DDBJ databases">
        <title>Flavobacterium sp. nov. isolated from construction timber.</title>
        <authorList>
            <person name="Lin S.-Y."/>
            <person name="Chang C.-T."/>
            <person name="Young C.-C."/>
        </authorList>
    </citation>
    <scope>NUCLEOTIDE SEQUENCE [LARGE SCALE GENOMIC DNA]</scope>
    <source>
        <strain evidence="2 3">CC-CTC003</strain>
    </source>
</reference>
<dbReference type="EMBL" id="SSNZ01000005">
    <property type="protein sequence ID" value="THF49490.1"/>
    <property type="molecule type" value="Genomic_DNA"/>
</dbReference>
<evidence type="ECO:0000259" key="1">
    <source>
        <dbReference type="Pfam" id="PF13460"/>
    </source>
</evidence>
<dbReference type="InterPro" id="IPR036291">
    <property type="entry name" value="NAD(P)-bd_dom_sf"/>
</dbReference>
<feature type="domain" description="NAD(P)-binding" evidence="1">
    <location>
        <begin position="11"/>
        <end position="180"/>
    </location>
</feature>
<dbReference type="Pfam" id="PF13460">
    <property type="entry name" value="NAD_binding_10"/>
    <property type="match status" value="1"/>
</dbReference>
<dbReference type="InterPro" id="IPR016040">
    <property type="entry name" value="NAD(P)-bd_dom"/>
</dbReference>
<dbReference type="CDD" id="cd05266">
    <property type="entry name" value="SDR_a4"/>
    <property type="match status" value="1"/>
</dbReference>